<accession>A0ABS7ZKA2</accession>
<gene>
    <name evidence="1" type="ORF">I9W95_00125</name>
</gene>
<proteinExistence type="predicted"/>
<sequence>MTIGELVSKSGAQMRVFDMGRRIEEIPLDRFASFEQLATPHASPYLKHAWLGILSWNPDQPGQHNIWFLKLPLDEQNILQPGFRDGFIQHWLRVAANPDKEHGEAPCTYKPDPSRMAYFHAQALQTLGQPATQFYATARAYLSGDIGWDNWQQLGLQGLAEVVARLDEEHNSLLVQKALPHLPAVPRNALLNFLENATPDQGLTSALNDTLSAVVAAGATVADLAAFVRALSYSVNADQRVLLLQVILAHPLKHDVELLAAIGSRCWRDLEGGLLLMYLECLAANAQGEGAFNALVADLLALPGMRERFMLVLGSPERSEKLSQMVGQLFALARQADGGLQ</sequence>
<name>A0ABS7ZKA2_9GAMM</name>
<keyword evidence="2" id="KW-1185">Reference proteome</keyword>
<dbReference type="InterPro" id="IPR021936">
    <property type="entry name" value="DUF3549"/>
</dbReference>
<dbReference type="RefSeq" id="WP_225670427.1">
    <property type="nucleotide sequence ID" value="NZ_JAEDAH010000001.1"/>
</dbReference>
<protein>
    <submittedName>
        <fullName evidence="1">DUF3549 family protein</fullName>
    </submittedName>
</protein>
<dbReference type="Proteomes" id="UP000714380">
    <property type="component" value="Unassembled WGS sequence"/>
</dbReference>
<evidence type="ECO:0000313" key="2">
    <source>
        <dbReference type="Proteomes" id="UP000714380"/>
    </source>
</evidence>
<evidence type="ECO:0000313" key="1">
    <source>
        <dbReference type="EMBL" id="MCA6062004.1"/>
    </source>
</evidence>
<reference evidence="1 2" key="1">
    <citation type="submission" date="2020-12" db="EMBL/GenBank/DDBJ databases">
        <title>Novel Thalassolituus-related marine hydrocarbonoclastic bacteria mediated algae-derived hydrocarbons mineralization in twilight zone of the northern South China Sea.</title>
        <authorList>
            <person name="Dong C."/>
        </authorList>
    </citation>
    <scope>NUCLEOTIDE SEQUENCE [LARGE SCALE GENOMIC DNA]</scope>
    <source>
        <strain evidence="1 2">IMCC1826</strain>
    </source>
</reference>
<comment type="caution">
    <text evidence="1">The sequence shown here is derived from an EMBL/GenBank/DDBJ whole genome shotgun (WGS) entry which is preliminary data.</text>
</comment>
<organism evidence="1 2">
    <name type="scientific">Thalassolituus marinus</name>
    <dbReference type="NCBI Taxonomy" id="671053"/>
    <lineage>
        <taxon>Bacteria</taxon>
        <taxon>Pseudomonadati</taxon>
        <taxon>Pseudomonadota</taxon>
        <taxon>Gammaproteobacteria</taxon>
        <taxon>Oceanospirillales</taxon>
        <taxon>Oceanospirillaceae</taxon>
        <taxon>Thalassolituus</taxon>
    </lineage>
</organism>
<dbReference type="Pfam" id="PF12069">
    <property type="entry name" value="DUF3549"/>
    <property type="match status" value="1"/>
</dbReference>
<dbReference type="EMBL" id="JAEDAH010000001">
    <property type="protein sequence ID" value="MCA6062004.1"/>
    <property type="molecule type" value="Genomic_DNA"/>
</dbReference>